<sequence length="92" mass="10051">MVCSWLTPPRDGGLTVTTRQNRNDYPEALTRCEAGPVQPMSQSGTHYRSDGDRTAVYSGGSGWWLTSALKRDTSDNRSCPCTHNPLCSSSVN</sequence>
<evidence type="ECO:0000313" key="2">
    <source>
        <dbReference type="Proteomes" id="UP001221898"/>
    </source>
</evidence>
<evidence type="ECO:0000313" key="1">
    <source>
        <dbReference type="EMBL" id="KAJ8393601.1"/>
    </source>
</evidence>
<name>A0AAD7S068_9TELE</name>
<protein>
    <submittedName>
        <fullName evidence="1">Uncharacterized protein</fullName>
    </submittedName>
</protein>
<dbReference type="Proteomes" id="UP001221898">
    <property type="component" value="Unassembled WGS sequence"/>
</dbReference>
<organism evidence="1 2">
    <name type="scientific">Aldrovandia affinis</name>
    <dbReference type="NCBI Taxonomy" id="143900"/>
    <lineage>
        <taxon>Eukaryota</taxon>
        <taxon>Metazoa</taxon>
        <taxon>Chordata</taxon>
        <taxon>Craniata</taxon>
        <taxon>Vertebrata</taxon>
        <taxon>Euteleostomi</taxon>
        <taxon>Actinopterygii</taxon>
        <taxon>Neopterygii</taxon>
        <taxon>Teleostei</taxon>
        <taxon>Notacanthiformes</taxon>
        <taxon>Halosauridae</taxon>
        <taxon>Aldrovandia</taxon>
    </lineage>
</organism>
<gene>
    <name evidence="1" type="ORF">AAFF_G00058200</name>
</gene>
<dbReference type="EMBL" id="JAINUG010000135">
    <property type="protein sequence ID" value="KAJ8393601.1"/>
    <property type="molecule type" value="Genomic_DNA"/>
</dbReference>
<accession>A0AAD7S068</accession>
<dbReference type="AlphaFoldDB" id="A0AAD7S068"/>
<reference evidence="1" key="1">
    <citation type="journal article" date="2023" name="Science">
        <title>Genome structures resolve the early diversification of teleost fishes.</title>
        <authorList>
            <person name="Parey E."/>
            <person name="Louis A."/>
            <person name="Montfort J."/>
            <person name="Bouchez O."/>
            <person name="Roques C."/>
            <person name="Iampietro C."/>
            <person name="Lluch J."/>
            <person name="Castinel A."/>
            <person name="Donnadieu C."/>
            <person name="Desvignes T."/>
            <person name="Floi Bucao C."/>
            <person name="Jouanno E."/>
            <person name="Wen M."/>
            <person name="Mejri S."/>
            <person name="Dirks R."/>
            <person name="Jansen H."/>
            <person name="Henkel C."/>
            <person name="Chen W.J."/>
            <person name="Zahm M."/>
            <person name="Cabau C."/>
            <person name="Klopp C."/>
            <person name="Thompson A.W."/>
            <person name="Robinson-Rechavi M."/>
            <person name="Braasch I."/>
            <person name="Lecointre G."/>
            <person name="Bobe J."/>
            <person name="Postlethwait J.H."/>
            <person name="Berthelot C."/>
            <person name="Roest Crollius H."/>
            <person name="Guiguen Y."/>
        </authorList>
    </citation>
    <scope>NUCLEOTIDE SEQUENCE</scope>
    <source>
        <strain evidence="1">NC1722</strain>
    </source>
</reference>
<proteinExistence type="predicted"/>
<keyword evidence="2" id="KW-1185">Reference proteome</keyword>
<comment type="caution">
    <text evidence="1">The sequence shown here is derived from an EMBL/GenBank/DDBJ whole genome shotgun (WGS) entry which is preliminary data.</text>
</comment>